<proteinExistence type="predicted"/>
<dbReference type="InterPro" id="IPR022791">
    <property type="entry name" value="L-PG_synthase/AglD"/>
</dbReference>
<evidence type="ECO:0000256" key="4">
    <source>
        <dbReference type="ARBA" id="ARBA00022989"/>
    </source>
</evidence>
<evidence type="ECO:0000256" key="1">
    <source>
        <dbReference type="ARBA" id="ARBA00004651"/>
    </source>
</evidence>
<accession>J9D0D5</accession>
<feature type="transmembrane region" description="Helical" evidence="6">
    <location>
        <begin position="192"/>
        <end position="213"/>
    </location>
</feature>
<comment type="caution">
    <text evidence="7">The sequence shown here is derived from an EMBL/GenBank/DDBJ whole genome shotgun (WGS) entry which is preliminary data.</text>
</comment>
<dbReference type="EMBL" id="AMCI01001295">
    <property type="protein sequence ID" value="EJX06006.1"/>
    <property type="molecule type" value="Genomic_DNA"/>
</dbReference>
<evidence type="ECO:0000256" key="6">
    <source>
        <dbReference type="SAM" id="Phobius"/>
    </source>
</evidence>
<dbReference type="AlphaFoldDB" id="J9D0D5"/>
<keyword evidence="4 6" id="KW-1133">Transmembrane helix</keyword>
<organism evidence="7">
    <name type="scientific">gut metagenome</name>
    <dbReference type="NCBI Taxonomy" id="749906"/>
    <lineage>
        <taxon>unclassified sequences</taxon>
        <taxon>metagenomes</taxon>
        <taxon>organismal metagenomes</taxon>
    </lineage>
</organism>
<keyword evidence="3 6" id="KW-0812">Transmembrane</keyword>
<dbReference type="GO" id="GO:0005886">
    <property type="term" value="C:plasma membrane"/>
    <property type="evidence" value="ECO:0007669"/>
    <property type="project" value="UniProtKB-SubCell"/>
</dbReference>
<reference evidence="7" key="1">
    <citation type="journal article" date="2012" name="PLoS ONE">
        <title>Gene sets for utilization of primary and secondary nutrition supplies in the distal gut of endangered iberian lynx.</title>
        <authorList>
            <person name="Alcaide M."/>
            <person name="Messina E."/>
            <person name="Richter M."/>
            <person name="Bargiela R."/>
            <person name="Peplies J."/>
            <person name="Huws S.A."/>
            <person name="Newbold C.J."/>
            <person name="Golyshin P.N."/>
            <person name="Simon M.A."/>
            <person name="Lopez G."/>
            <person name="Yakimov M.M."/>
            <person name="Ferrer M."/>
        </authorList>
    </citation>
    <scope>NUCLEOTIDE SEQUENCE</scope>
</reference>
<feature type="transmembrane region" description="Helical" evidence="6">
    <location>
        <begin position="78"/>
        <end position="105"/>
    </location>
</feature>
<feature type="transmembrane region" description="Helical" evidence="6">
    <location>
        <begin position="111"/>
        <end position="134"/>
    </location>
</feature>
<dbReference type="PANTHER" id="PTHR39087:SF2">
    <property type="entry name" value="UPF0104 MEMBRANE PROTEIN MJ1595"/>
    <property type="match status" value="1"/>
</dbReference>
<keyword evidence="2" id="KW-1003">Cell membrane</keyword>
<dbReference type="Pfam" id="PF03706">
    <property type="entry name" value="LPG_synthase_TM"/>
    <property type="match status" value="1"/>
</dbReference>
<feature type="transmembrane region" description="Helical" evidence="6">
    <location>
        <begin position="248"/>
        <end position="267"/>
    </location>
</feature>
<protein>
    <recommendedName>
        <fullName evidence="8">Transmembrane protein</fullName>
    </recommendedName>
</protein>
<comment type="subcellular location">
    <subcellularLocation>
        <location evidence="1">Cell membrane</location>
        <topology evidence="1">Multi-pass membrane protein</topology>
    </subcellularLocation>
</comment>
<evidence type="ECO:0000256" key="2">
    <source>
        <dbReference type="ARBA" id="ARBA00022475"/>
    </source>
</evidence>
<dbReference type="PANTHER" id="PTHR39087">
    <property type="entry name" value="UPF0104 MEMBRANE PROTEIN MJ1595"/>
    <property type="match status" value="1"/>
</dbReference>
<evidence type="ECO:0000256" key="5">
    <source>
        <dbReference type="ARBA" id="ARBA00023136"/>
    </source>
</evidence>
<evidence type="ECO:0008006" key="8">
    <source>
        <dbReference type="Google" id="ProtNLM"/>
    </source>
</evidence>
<sequence>MPAVIGVWIFVYAFNALAFQMIVNSGTHNKHLSFRHAYKLTVSGFAFSYTTPFGFGGGPYRVMELSSYIGIPRAMSSVVLYSMMHILSHICLWSTSAIIFAVVYTEKMTPFLWTLFGIFTAVLIAVLFVFHLCYKRGVIVKLFQPLRYLPYVKKWANKFYEKNGEKMQQVDENIAYLHSQPRAFYTSLLYEYVARVINSLEYYFILCSLGVQLTFWDGILVLAFSSLVGNLLFFLPMQLGAREGGLSLIVKILGLSAPGIGIFTSLYTRVRELVWIFIGVSLVKVGNKRIMREEEVTNS</sequence>
<evidence type="ECO:0000256" key="3">
    <source>
        <dbReference type="ARBA" id="ARBA00022692"/>
    </source>
</evidence>
<gene>
    <name evidence="7" type="ORF">EVA_05885</name>
</gene>
<evidence type="ECO:0000313" key="7">
    <source>
        <dbReference type="EMBL" id="EJX06006.1"/>
    </source>
</evidence>
<name>J9D0D5_9ZZZZ</name>
<keyword evidence="5 6" id="KW-0472">Membrane</keyword>